<evidence type="ECO:0000256" key="1">
    <source>
        <dbReference type="ARBA" id="ARBA00004613"/>
    </source>
</evidence>
<dbReference type="PANTHER" id="PTHR33109">
    <property type="entry name" value="EPIDERMAL PATTERNING FACTOR-LIKE PROTEIN 4"/>
    <property type="match status" value="1"/>
</dbReference>
<keyword evidence="7" id="KW-1185">Reference proteome</keyword>
<evidence type="ECO:0000313" key="6">
    <source>
        <dbReference type="EMBL" id="KAI5066023.1"/>
    </source>
</evidence>
<dbReference type="AlphaFoldDB" id="A0A9D4Z8C7"/>
<dbReference type="OrthoDB" id="1874659at2759"/>
<dbReference type="InterPro" id="IPR039455">
    <property type="entry name" value="EPFL"/>
</dbReference>
<comment type="caution">
    <text evidence="6">The sequence shown here is derived from an EMBL/GenBank/DDBJ whole genome shotgun (WGS) entry which is preliminary data.</text>
</comment>
<sequence>MAQVAEVLKWKQATLLILAMQLVLMSSFIAAMDVNEDHEVFLIVKELPSSKWHYWLQFIRPTNVLELFTKSCGMLKNSSNVSSTSRNLLGSSPPKCVKKCGSCNPCKSVIVPIHIPASLPTDYYPVTWRCKCGGKLYMP</sequence>
<dbReference type="Proteomes" id="UP000886520">
    <property type="component" value="Chromosome 18"/>
</dbReference>
<dbReference type="GO" id="GO:0010052">
    <property type="term" value="P:guard cell differentiation"/>
    <property type="evidence" value="ECO:0007669"/>
    <property type="project" value="TreeGrafter"/>
</dbReference>
<evidence type="ECO:0000256" key="5">
    <source>
        <dbReference type="ARBA" id="ARBA00023157"/>
    </source>
</evidence>
<proteinExistence type="inferred from homology"/>
<keyword evidence="5" id="KW-1015">Disulfide bond</keyword>
<name>A0A9D4Z8C7_ADICA</name>
<dbReference type="Pfam" id="PF17181">
    <property type="entry name" value="EPF"/>
    <property type="match status" value="1"/>
</dbReference>
<evidence type="ECO:0000256" key="2">
    <source>
        <dbReference type="ARBA" id="ARBA00008127"/>
    </source>
</evidence>
<dbReference type="PANTHER" id="PTHR33109:SF4">
    <property type="entry name" value="EPIDERMAL PATTERNING FACTOR-LIKE PROTEIN 6"/>
    <property type="match status" value="1"/>
</dbReference>
<dbReference type="EMBL" id="JABFUD020000018">
    <property type="protein sequence ID" value="KAI5066023.1"/>
    <property type="molecule type" value="Genomic_DNA"/>
</dbReference>
<comment type="subcellular location">
    <subcellularLocation>
        <location evidence="1">Secreted</location>
    </subcellularLocation>
</comment>
<evidence type="ECO:0000256" key="4">
    <source>
        <dbReference type="ARBA" id="ARBA00022729"/>
    </source>
</evidence>
<protein>
    <recommendedName>
        <fullName evidence="8">Epidermal patterning factor-like protein</fullName>
    </recommendedName>
</protein>
<comment type="similarity">
    <text evidence="2">Belongs to the plant cysteine rich small secretory peptide family. Epidermal patterning factor subfamily.</text>
</comment>
<keyword evidence="4" id="KW-0732">Signal</keyword>
<reference evidence="6" key="1">
    <citation type="submission" date="2021-01" db="EMBL/GenBank/DDBJ databases">
        <title>Adiantum capillus-veneris genome.</title>
        <authorList>
            <person name="Fang Y."/>
            <person name="Liao Q."/>
        </authorList>
    </citation>
    <scope>NUCLEOTIDE SEQUENCE</scope>
    <source>
        <strain evidence="6">H3</strain>
        <tissue evidence="6">Leaf</tissue>
    </source>
</reference>
<evidence type="ECO:0000256" key="3">
    <source>
        <dbReference type="ARBA" id="ARBA00022525"/>
    </source>
</evidence>
<organism evidence="6 7">
    <name type="scientific">Adiantum capillus-veneris</name>
    <name type="common">Maidenhair fern</name>
    <dbReference type="NCBI Taxonomy" id="13818"/>
    <lineage>
        <taxon>Eukaryota</taxon>
        <taxon>Viridiplantae</taxon>
        <taxon>Streptophyta</taxon>
        <taxon>Embryophyta</taxon>
        <taxon>Tracheophyta</taxon>
        <taxon>Polypodiopsida</taxon>
        <taxon>Polypodiidae</taxon>
        <taxon>Polypodiales</taxon>
        <taxon>Pteridineae</taxon>
        <taxon>Pteridaceae</taxon>
        <taxon>Vittarioideae</taxon>
        <taxon>Adiantum</taxon>
    </lineage>
</organism>
<gene>
    <name evidence="6" type="ORF">GOP47_0018647</name>
</gene>
<keyword evidence="3" id="KW-0964">Secreted</keyword>
<accession>A0A9D4Z8C7</accession>
<evidence type="ECO:0008006" key="8">
    <source>
        <dbReference type="Google" id="ProtNLM"/>
    </source>
</evidence>
<dbReference type="GO" id="GO:0005576">
    <property type="term" value="C:extracellular region"/>
    <property type="evidence" value="ECO:0007669"/>
    <property type="project" value="UniProtKB-SubCell"/>
</dbReference>
<evidence type="ECO:0000313" key="7">
    <source>
        <dbReference type="Proteomes" id="UP000886520"/>
    </source>
</evidence>